<accession>A0ABW2TWE2</accession>
<gene>
    <name evidence="1" type="ORF">ACFQV2_37075</name>
</gene>
<reference evidence="2" key="1">
    <citation type="journal article" date="2019" name="Int. J. Syst. Evol. Microbiol.">
        <title>The Global Catalogue of Microorganisms (GCM) 10K type strain sequencing project: providing services to taxonomists for standard genome sequencing and annotation.</title>
        <authorList>
            <consortium name="The Broad Institute Genomics Platform"/>
            <consortium name="The Broad Institute Genome Sequencing Center for Infectious Disease"/>
            <person name="Wu L."/>
            <person name="Ma J."/>
        </authorList>
    </citation>
    <scope>NUCLEOTIDE SEQUENCE [LARGE SCALE GENOMIC DNA]</scope>
    <source>
        <strain evidence="2">JCM 17695</strain>
    </source>
</reference>
<dbReference type="EMBL" id="JBHTEY010000004">
    <property type="protein sequence ID" value="MFC7618172.1"/>
    <property type="molecule type" value="Genomic_DNA"/>
</dbReference>
<dbReference type="Proteomes" id="UP001596512">
    <property type="component" value="Unassembled WGS sequence"/>
</dbReference>
<sequence>MNPDPIAIPKLTFDWAKPKRKFSFDIGGTLLGDGLQGQEFLAECKKYKTASDLPGHYRKFLAQCYRALILRPDRCDNFMWISWAPFDAARWDTLTTKEKVRESVLEHGELVFDKPKEECEDVISDELCDDVAGRLWMIILSDRQEALTLTPEHLGVIRRYDTEKGR</sequence>
<keyword evidence="2" id="KW-1185">Reference proteome</keyword>
<name>A0ABW2TWE2_9PSEU</name>
<proteinExistence type="predicted"/>
<evidence type="ECO:0000313" key="1">
    <source>
        <dbReference type="EMBL" id="MFC7618172.1"/>
    </source>
</evidence>
<protein>
    <submittedName>
        <fullName evidence="1">Uncharacterized protein</fullName>
    </submittedName>
</protein>
<comment type="caution">
    <text evidence="1">The sequence shown here is derived from an EMBL/GenBank/DDBJ whole genome shotgun (WGS) entry which is preliminary data.</text>
</comment>
<organism evidence="1 2">
    <name type="scientific">Actinokineospora soli</name>
    <dbReference type="NCBI Taxonomy" id="1048753"/>
    <lineage>
        <taxon>Bacteria</taxon>
        <taxon>Bacillati</taxon>
        <taxon>Actinomycetota</taxon>
        <taxon>Actinomycetes</taxon>
        <taxon>Pseudonocardiales</taxon>
        <taxon>Pseudonocardiaceae</taxon>
        <taxon>Actinokineospora</taxon>
    </lineage>
</organism>
<evidence type="ECO:0000313" key="2">
    <source>
        <dbReference type="Proteomes" id="UP001596512"/>
    </source>
</evidence>